<dbReference type="InterPro" id="IPR036683">
    <property type="entry name" value="CO_DH_flav_C_dom_sf"/>
</dbReference>
<dbReference type="Pfam" id="PF01799">
    <property type="entry name" value="Fer2_2"/>
    <property type="match status" value="1"/>
</dbReference>
<dbReference type="CDD" id="cd00207">
    <property type="entry name" value="fer2"/>
    <property type="match status" value="1"/>
</dbReference>
<dbReference type="InterPro" id="IPR012175">
    <property type="entry name" value="Xanth_DH_ssu_bac"/>
</dbReference>
<evidence type="ECO:0000259" key="6">
    <source>
        <dbReference type="PROSITE" id="PS51085"/>
    </source>
</evidence>
<dbReference type="SUPFAM" id="SSF55447">
    <property type="entry name" value="CO dehydrogenase flavoprotein C-terminal domain-like"/>
    <property type="match status" value="1"/>
</dbReference>
<dbReference type="PANTHER" id="PTHR45444">
    <property type="entry name" value="XANTHINE DEHYDROGENASE"/>
    <property type="match status" value="1"/>
</dbReference>
<dbReference type="InterPro" id="IPR016208">
    <property type="entry name" value="Ald_Oxase/xanthine_DH-like"/>
</dbReference>
<dbReference type="PROSITE" id="PS00197">
    <property type="entry name" value="2FE2S_FER_1"/>
    <property type="match status" value="1"/>
</dbReference>
<evidence type="ECO:0000256" key="4">
    <source>
        <dbReference type="ARBA" id="ARBA00023002"/>
    </source>
</evidence>
<keyword evidence="1" id="KW-0285">Flavoprotein</keyword>
<dbReference type="SMART" id="SM01092">
    <property type="entry name" value="CO_deh_flav_C"/>
    <property type="match status" value="1"/>
</dbReference>
<dbReference type="InterPro" id="IPR014307">
    <property type="entry name" value="Xanthine_DH_ssu"/>
</dbReference>
<dbReference type="InterPro" id="IPR005107">
    <property type="entry name" value="CO_DH_flav_C"/>
</dbReference>
<dbReference type="SUPFAM" id="SSF56176">
    <property type="entry name" value="FAD-binding/transporter-associated domain-like"/>
    <property type="match status" value="1"/>
</dbReference>
<keyword evidence="2" id="KW-0479">Metal-binding</keyword>
<feature type="domain" description="2Fe-2S ferredoxin-type" evidence="6">
    <location>
        <begin position="3"/>
        <end position="89"/>
    </location>
</feature>
<evidence type="ECO:0000313" key="9">
    <source>
        <dbReference type="Proteomes" id="UP000449678"/>
    </source>
</evidence>
<dbReference type="InterPro" id="IPR002888">
    <property type="entry name" value="2Fe-2S-bd"/>
</dbReference>
<dbReference type="InterPro" id="IPR012675">
    <property type="entry name" value="Beta-grasp_dom_sf"/>
</dbReference>
<dbReference type="PROSITE" id="PS51085">
    <property type="entry name" value="2FE2S_FER_2"/>
    <property type="match status" value="1"/>
</dbReference>
<keyword evidence="9" id="KW-1185">Reference proteome</keyword>
<evidence type="ECO:0000259" key="7">
    <source>
        <dbReference type="PROSITE" id="PS51387"/>
    </source>
</evidence>
<dbReference type="Pfam" id="PF00941">
    <property type="entry name" value="FAD_binding_5"/>
    <property type="match status" value="1"/>
</dbReference>
<evidence type="ECO:0000256" key="2">
    <source>
        <dbReference type="ARBA" id="ARBA00022723"/>
    </source>
</evidence>
<dbReference type="Gene3D" id="3.30.390.50">
    <property type="entry name" value="CO dehydrogenase flavoprotein, C-terminal domain"/>
    <property type="match status" value="1"/>
</dbReference>
<accession>A0ABW9V7K6</accession>
<dbReference type="Gene3D" id="3.30.43.10">
    <property type="entry name" value="Uridine Diphospho-n-acetylenolpyruvylglucosamine Reductase, domain 2"/>
    <property type="match status" value="1"/>
</dbReference>
<feature type="domain" description="FAD-binding PCMH-type" evidence="7">
    <location>
        <begin position="191"/>
        <end position="365"/>
    </location>
</feature>
<evidence type="ECO:0000256" key="1">
    <source>
        <dbReference type="ARBA" id="ARBA00022630"/>
    </source>
</evidence>
<dbReference type="InterPro" id="IPR016167">
    <property type="entry name" value="FAD-bd_PCMH_sub1"/>
</dbReference>
<dbReference type="EC" id="1.17.1.4" evidence="8"/>
<gene>
    <name evidence="8" type="primary">xdhA</name>
    <name evidence="8" type="ORF">GTP38_14335</name>
</gene>
<dbReference type="RefSeq" id="WP_160990872.1">
    <property type="nucleotide sequence ID" value="NZ_WWCO01000008.1"/>
</dbReference>
<dbReference type="PANTHER" id="PTHR45444:SF3">
    <property type="entry name" value="XANTHINE DEHYDROGENASE"/>
    <property type="match status" value="1"/>
</dbReference>
<dbReference type="PROSITE" id="PS51387">
    <property type="entry name" value="FAD_PCMH"/>
    <property type="match status" value="1"/>
</dbReference>
<dbReference type="GO" id="GO:0004854">
    <property type="term" value="F:xanthine dehydrogenase activity"/>
    <property type="evidence" value="ECO:0007669"/>
    <property type="project" value="UniProtKB-EC"/>
</dbReference>
<dbReference type="InterPro" id="IPR036010">
    <property type="entry name" value="2Fe-2S_ferredoxin-like_sf"/>
</dbReference>
<dbReference type="InterPro" id="IPR001041">
    <property type="entry name" value="2Fe-2S_ferredoxin-type"/>
</dbReference>
<dbReference type="PIRSF" id="PIRSF036557">
    <property type="entry name" value="XdhA_RC"/>
    <property type="match status" value="1"/>
</dbReference>
<dbReference type="Pfam" id="PF00111">
    <property type="entry name" value="Fer2"/>
    <property type="match status" value="1"/>
</dbReference>
<dbReference type="InterPro" id="IPR036318">
    <property type="entry name" value="FAD-bd_PCMH-like_sf"/>
</dbReference>
<keyword evidence="5" id="KW-0408">Iron</keyword>
<protein>
    <submittedName>
        <fullName evidence="8">Xanthine dehydrogenase small subunit</fullName>
        <ecNumber evidence="8">1.17.1.4</ecNumber>
    </submittedName>
</protein>
<dbReference type="Gene3D" id="3.10.20.30">
    <property type="match status" value="1"/>
</dbReference>
<dbReference type="Pfam" id="PF03450">
    <property type="entry name" value="CO_deh_flav_C"/>
    <property type="match status" value="1"/>
</dbReference>
<evidence type="ECO:0000256" key="3">
    <source>
        <dbReference type="ARBA" id="ARBA00022827"/>
    </source>
</evidence>
<dbReference type="InterPro" id="IPR006058">
    <property type="entry name" value="2Fe2S_fd_BS"/>
</dbReference>
<dbReference type="EMBL" id="WWCO01000008">
    <property type="protein sequence ID" value="MYM35510.1"/>
    <property type="molecule type" value="Genomic_DNA"/>
</dbReference>
<dbReference type="InterPro" id="IPR016166">
    <property type="entry name" value="FAD-bd_PCMH"/>
</dbReference>
<dbReference type="Gene3D" id="1.10.150.120">
    <property type="entry name" value="[2Fe-2S]-binding domain"/>
    <property type="match status" value="1"/>
</dbReference>
<sequence>MSDPIRFYFRGAVQEIHDAAPTRTVLQHLREDLHCTGTKEGCAEGDCGACTVVVGSLNAAGQLEMKAVNSCIQFAPTLDGKALFTVEDMRQPDGALHPVQQAMVECHGSQCGFCTPGFVMSLWGMYLDQDGQPAPRKEIDDCLSGNLCRCTGYRPIIDAARRMTELPKVSFDRDALARQLQALRREAGSTYTAQGQSFHAPRTLEELVALRVAHPHATLLAGSTDIGLWVTKQMRALGDIIYLGHVGALQSVRQNDGMLEIGAGVSLNDAYAALCELYPAQLSELWQRFASLPIRNAGTLGGNVANGSPIGDSMPWLIALGSEVVLQGPSGRRVLPLEAFYLDYQKKDLQADELVAAVRVPLPRQNVRFRTYKLAKRFDQDISAVCAAFAFTLEDGTVRDARIAFGGMAATPRRAARAEASLIGLRWSEANLRVAMDQLQQDFAPLSDMRASSTYRMQTAQNLLRRFWLETRPDAPLAADAVNAFACRA</sequence>
<reference evidence="8 9" key="1">
    <citation type="submission" date="2019-12" db="EMBL/GenBank/DDBJ databases">
        <title>Novel species isolated from a subtropical stream in China.</title>
        <authorList>
            <person name="Lu H."/>
        </authorList>
    </citation>
    <scope>NUCLEOTIDE SEQUENCE [LARGE SCALE GENOMIC DNA]</scope>
    <source>
        <strain evidence="8 9">FT94W</strain>
    </source>
</reference>
<keyword evidence="4 8" id="KW-0560">Oxidoreductase</keyword>
<dbReference type="NCBIfam" id="TIGR02963">
    <property type="entry name" value="xanthine_xdhA"/>
    <property type="match status" value="1"/>
</dbReference>
<dbReference type="Gene3D" id="3.30.465.10">
    <property type="match status" value="1"/>
</dbReference>
<evidence type="ECO:0000313" key="8">
    <source>
        <dbReference type="EMBL" id="MYM35510.1"/>
    </source>
</evidence>
<dbReference type="SUPFAM" id="SSF54292">
    <property type="entry name" value="2Fe-2S ferredoxin-like"/>
    <property type="match status" value="1"/>
</dbReference>
<dbReference type="Proteomes" id="UP000449678">
    <property type="component" value="Unassembled WGS sequence"/>
</dbReference>
<dbReference type="InterPro" id="IPR016169">
    <property type="entry name" value="FAD-bd_PCMH_sub2"/>
</dbReference>
<dbReference type="InterPro" id="IPR036884">
    <property type="entry name" value="2Fe-2S-bd_dom_sf"/>
</dbReference>
<keyword evidence="3" id="KW-0274">FAD</keyword>
<organism evidence="8 9">
    <name type="scientific">Duganella lactea</name>
    <dbReference type="NCBI Taxonomy" id="2692173"/>
    <lineage>
        <taxon>Bacteria</taxon>
        <taxon>Pseudomonadati</taxon>
        <taxon>Pseudomonadota</taxon>
        <taxon>Betaproteobacteria</taxon>
        <taxon>Burkholderiales</taxon>
        <taxon>Oxalobacteraceae</taxon>
        <taxon>Telluria group</taxon>
        <taxon>Duganella</taxon>
    </lineage>
</organism>
<proteinExistence type="predicted"/>
<name>A0ABW9V7K6_9BURK</name>
<dbReference type="SUPFAM" id="SSF47741">
    <property type="entry name" value="CO dehydrogenase ISP C-domain like"/>
    <property type="match status" value="1"/>
</dbReference>
<comment type="caution">
    <text evidence="8">The sequence shown here is derived from an EMBL/GenBank/DDBJ whole genome shotgun (WGS) entry which is preliminary data.</text>
</comment>
<evidence type="ECO:0000256" key="5">
    <source>
        <dbReference type="ARBA" id="ARBA00023004"/>
    </source>
</evidence>
<dbReference type="InterPro" id="IPR002346">
    <property type="entry name" value="Mopterin_DH_FAD-bd"/>
</dbReference>